<reference evidence="4" key="1">
    <citation type="journal article" date="2008" name="Nat. Genet.">
        <title>The Pristionchus pacificus genome provides a unique perspective on nematode lifestyle and parasitism.</title>
        <authorList>
            <person name="Dieterich C."/>
            <person name="Clifton S.W."/>
            <person name="Schuster L.N."/>
            <person name="Chinwalla A."/>
            <person name="Delehaunty K."/>
            <person name="Dinkelacker I."/>
            <person name="Fulton L."/>
            <person name="Fulton R."/>
            <person name="Godfrey J."/>
            <person name="Minx P."/>
            <person name="Mitreva M."/>
            <person name="Roeseler W."/>
            <person name="Tian H."/>
            <person name="Witte H."/>
            <person name="Yang S.P."/>
            <person name="Wilson R.K."/>
            <person name="Sommer R.J."/>
        </authorList>
    </citation>
    <scope>NUCLEOTIDE SEQUENCE [LARGE SCALE GENOMIC DNA]</scope>
    <source>
        <strain evidence="4">PS312</strain>
    </source>
</reference>
<feature type="transmembrane region" description="Helical" evidence="2">
    <location>
        <begin position="382"/>
        <end position="403"/>
    </location>
</feature>
<evidence type="ECO:0000313" key="3">
    <source>
        <dbReference type="EnsemblMetazoa" id="PPA04331.1"/>
    </source>
</evidence>
<feature type="transmembrane region" description="Helical" evidence="2">
    <location>
        <begin position="700"/>
        <end position="722"/>
    </location>
</feature>
<evidence type="ECO:0000313" key="4">
    <source>
        <dbReference type="Proteomes" id="UP000005239"/>
    </source>
</evidence>
<feature type="compositionally biased region" description="Low complexity" evidence="1">
    <location>
        <begin position="744"/>
        <end position="755"/>
    </location>
</feature>
<organism evidence="3 4">
    <name type="scientific">Pristionchus pacificus</name>
    <name type="common">Parasitic nematode worm</name>
    <dbReference type="NCBI Taxonomy" id="54126"/>
    <lineage>
        <taxon>Eukaryota</taxon>
        <taxon>Metazoa</taxon>
        <taxon>Ecdysozoa</taxon>
        <taxon>Nematoda</taxon>
        <taxon>Chromadorea</taxon>
        <taxon>Rhabditida</taxon>
        <taxon>Rhabditina</taxon>
        <taxon>Diplogasteromorpha</taxon>
        <taxon>Diplogasteroidea</taxon>
        <taxon>Neodiplogasteridae</taxon>
        <taxon>Pristionchus</taxon>
    </lineage>
</organism>
<feature type="transmembrane region" description="Helical" evidence="2">
    <location>
        <begin position="614"/>
        <end position="636"/>
    </location>
</feature>
<proteinExistence type="predicted"/>
<evidence type="ECO:0000256" key="2">
    <source>
        <dbReference type="SAM" id="Phobius"/>
    </source>
</evidence>
<name>A0A2A6B803_PRIPA</name>
<protein>
    <submittedName>
        <fullName evidence="3">Uncharacterized protein</fullName>
    </submittedName>
</protein>
<gene>
    <name evidence="3" type="primary">WBGene00093885</name>
</gene>
<dbReference type="InterPro" id="IPR036397">
    <property type="entry name" value="RNaseH_sf"/>
</dbReference>
<feature type="transmembrane region" description="Helical" evidence="2">
    <location>
        <begin position="494"/>
        <end position="517"/>
    </location>
</feature>
<dbReference type="EnsemblMetazoa" id="PPA04331.1">
    <property type="protein sequence ID" value="PPA04331.1"/>
    <property type="gene ID" value="WBGene00093885"/>
</dbReference>
<accession>A0A2A6B803</accession>
<feature type="transmembrane region" description="Helical" evidence="2">
    <location>
        <begin position="657"/>
        <end position="680"/>
    </location>
</feature>
<dbReference type="Gene3D" id="3.30.420.10">
    <property type="entry name" value="Ribonuclease H-like superfamily/Ribonuclease H"/>
    <property type="match status" value="1"/>
</dbReference>
<dbReference type="PANTHER" id="PTHR33939">
    <property type="entry name" value="PROTEIN CBG22215"/>
    <property type="match status" value="1"/>
</dbReference>
<dbReference type="GO" id="GO:0003676">
    <property type="term" value="F:nucleic acid binding"/>
    <property type="evidence" value="ECO:0007669"/>
    <property type="project" value="InterPro"/>
</dbReference>
<feature type="transmembrane region" description="Helical" evidence="2">
    <location>
        <begin position="548"/>
        <end position="566"/>
    </location>
</feature>
<dbReference type="Proteomes" id="UP000005239">
    <property type="component" value="Unassembled WGS sequence"/>
</dbReference>
<dbReference type="PANTHER" id="PTHR33939:SF1">
    <property type="entry name" value="DUF4371 DOMAIN-CONTAINING PROTEIN"/>
    <property type="match status" value="1"/>
</dbReference>
<keyword evidence="4" id="KW-1185">Reference proteome</keyword>
<keyword evidence="2" id="KW-0472">Membrane</keyword>
<dbReference type="OrthoDB" id="5874348at2759"/>
<feature type="region of interest" description="Disordered" evidence="1">
    <location>
        <begin position="731"/>
        <end position="764"/>
    </location>
</feature>
<sequence length="764" mass="83386">KDEGRSVCPATVYKCMRAMGFSHRQLTTRVHIFTNPSLSSLRNYYLKTMADLRTRTGSDSPYFGYLDETWIYPGMRHNFCWVDSFVEEDPFLAMKIGLTPGIDPEYKKGERLVLVGVFSEEGFIHRKVYRTGKKEDESCRDYHGEMNSDVFEEYAEGAFAELAARASALNKSPILIMDNASYHSRWDSETRNEKETFTNVIAKLDPKVYNRYAVEEIAKKHGSDNGETAKAKVEEIFDSFDPSLGPKYLRHAREKEEEHISKGSLTFDHRDIDTHAYIRAQARADVGLDSHPVPLTVSDGEEEEGGDGGAEMLPKLRDPSIAFRVVIIALGALSLILLIAGTAVDEYIIHGESASAGCQKLSVPRSGKTFSHRGGFKYMNTLSFVIIFISSVLCFARAGATALNVTVLLKGKYKLPALGVSSAITIALLTPQVTAIFNSPEFAAEYAAASLDSIAGEIGEIGDAVNRELSRYGLRRKRRVPKGRVPEPRNSWGASYGLICSAFVFSLINQILLIAIWRMEKIGVSTFGAFIADVKILVRQAASNPSRAASYAITILNLLLFILMVACTAKDTYVDRDAASGLGRCVRGTRLYDCHKAGVPATKRTFKEMTNLCIVLLSLTSFVCVLLALATAVCILDLIRAKIPKLAQRSRQLSFAVLGLSGGSSMLIFISFIVACFAFKSSNIFPNEGKIAVFKTSFHILATAFAFGLVNAGLNALNFLVLSKKGGHPGLSTSMARATSSNQPSASGGFSSQPPSSGPPPSSS</sequence>
<accession>A0A8R1YCY7</accession>
<feature type="compositionally biased region" description="Polar residues" evidence="1">
    <location>
        <begin position="731"/>
        <end position="743"/>
    </location>
</feature>
<feature type="transmembrane region" description="Helical" evidence="2">
    <location>
        <begin position="415"/>
        <end position="437"/>
    </location>
</feature>
<reference evidence="3" key="2">
    <citation type="submission" date="2022-06" db="UniProtKB">
        <authorList>
            <consortium name="EnsemblMetazoa"/>
        </authorList>
    </citation>
    <scope>IDENTIFICATION</scope>
    <source>
        <strain evidence="3">PS312</strain>
    </source>
</reference>
<evidence type="ECO:0000256" key="1">
    <source>
        <dbReference type="SAM" id="MobiDB-lite"/>
    </source>
</evidence>
<keyword evidence="2" id="KW-0812">Transmembrane</keyword>
<feature type="transmembrane region" description="Helical" evidence="2">
    <location>
        <begin position="321"/>
        <end position="344"/>
    </location>
</feature>
<keyword evidence="2" id="KW-1133">Transmembrane helix</keyword>
<dbReference type="AlphaFoldDB" id="A0A2A6B803"/>